<name>A0A9E7V266_9VIRU</name>
<dbReference type="GO" id="GO:0003968">
    <property type="term" value="F:RNA-directed RNA polymerase activity"/>
    <property type="evidence" value="ECO:0007669"/>
    <property type="project" value="UniProtKB-KW"/>
</dbReference>
<evidence type="ECO:0000313" key="9">
    <source>
        <dbReference type="EMBL" id="UYL95518.1"/>
    </source>
</evidence>
<sequence>MHKAEIHLRQNVKKKIEELQEQTMEIQMQALKAIGIHGDLKTVLDVETAFIFRDLALMLRHDLFASSVASLFSPEYQGDVTADQMLQQIRAKAKSLPEMLDNINAFENNELLPSTTPDTFVYLEGEKKLRLIDFKVTRDYRRAASTTINKYLADYQHLAQELELDLKVTIVAFDLVAQNVTGTNITDAELTQLNQLFDGAITVRDDIEYLTQLTTRLDEAFMIEPLYAKLTKKDTDSPMTEPWFENKQIHDLLKNDESYKKFLDMMSYYDRKLFEELIEGHDLMSQNNETSYSERIQGMVNSYNESLVRKAKDLAKQLKEDFANDTNKEYFPHATESDIANAFESLECKVQAHYDIMADTMKAKPSVHFLWAPDSKKIKQTSFNQIPLNDTGINTDQPISEHVREETNLLKLERLIQLIKKSSYNISATKEYGGIQYKTNIPLLNMLLETADIDGKIPEYLKRKTELKEKSKNEKKKIVETIGGRLTVHPNGTFFPSSVTLNKVHSEAKIGCGYKKRENRTWQDACVETTSIDEETGAPQVQFLQKKKKSLPLNNYQTNSMVESFACETGQVLSTDTLVPRNFRDLDLLVQEISETKNKFVIDAAKAFLQTNARCMLEDIEIATRNVAAIGRLIENKGYRIFYSPNQNFFLIHVSDQNLLKKQGQSVFYTITINKAGSKKVQSGCLNLEGSVLVARDGKDTYEILISRPIRLDKTRLLHLQSSLQRGLITFSTYAYMASRNKTIFSRTSDWFQQACLISVFQSLSISKAVTTVVEPAKYIIPCSIADYSNISQYITDKFEPSAKTWFSLYLYNKLKTASLNVSKHIAQIQYERIYISEDVVYEKGIKKANLPGIYNTGIQHVEISDYLNEIALLFYNTSKNLHGGYQSLLKLYKVPIEYQQLYEKKIERDSKFSLWDNSGSFSIGLPNFISTVATFYNKMQPVLSTVRTRAELSEHFLDPINSIKTMTSSKTCVEETSATKCINESLANLIELTNKSEVSRHAEVAIAVKTHNKEKRDNLKLRIWGSKLCLLRKGQIITEELRKQIPDYINIQKTKVSNAVYKIIKSRLNENANDPCLLKTIAEKSILTKQVYNFTLFPKGQRTPVDREIYEGEIEYKLAAYMIEHFFKYFCKAHPSEMISEPGDSKVIEMESCRRRLYQRLQERLTASPGSMTVMQEINADQTKWSAQDLSYKFFWLIALNPYLHPIEKKYFILFLSRYTTKRLIISEPTFSELKNTSILGYEQQDDKFKYATNNFLRNYINLEQNWLQGNFNYLSSLVHAISMMQFNDILPLVFKSLLNLNAAKIYTHTESMVHSDDNSTGVIISIEKKAKSFGHAEMEKSPLSQKNLGCLLMTIFTNCQQEFSIFLNTKKTYLSANVKEFISQYNINGEQSSIWVRDLLPVVGATPYSSPLEDLFAMVSHLQTSVIKGAPTSVVAIALACCQDLNYRIYGMHKNGINDPGSIFNLQSKAYLPSQFGGLITCPDYLLALYGPGANDAFKLIQILDKLTLPMVPKTDAKDVMQFTHLTNKFTIDRLSHDETVFIKLLFLLYNVKDIENSAASDDSTWLDPDSIKPKILFKPRRFVTSRIIKTFDFYQDYCNAIADEELREDFLQKVLLDPTITFSKPHDPKTFLTYLQAKCMSLNFLESLSVNSESQLLLDKITYSAAPIIRKDYFTEFKRKRNYEILTDDNAHIGTLSEYITLRDAMKTVAGGLDHFDLTVPHIQDILENILYSNKKLCYYINAYLNLEVTMDSYPSKTSLAKFLEPPKSRELNNPPAQIIKRALYPHTVTSFDKILYTGNLANEIKYLTNFLERIPLYAMFAQRFTLQLEVHLNLVSTINMLAFSFLTMYSTRSQVYFLKNRPRDYAQFFCTLVGSRFHDTTYTHCVLRALPMFETGTSLMVETLINNDINYIVKIIYALCHFVERTFSSNIRQSVLNHYLNGCKYRKLTLQQHLYALKGKVNPVTQGRLEQVKFISGLPYDREYLKQSYDNMLINSAQWIVKSIDRSSLTGPFLVIYRTPGSTVTVTGKDSSINRLDYEIPENTEFGAVQQRIQELEKKIYKDFHKNKLRDTDLKQVNKSDLQIGDIIWIDPQGKKRWQIKICTAQYLNKVKTLGKVILRHNTAQASIHSGLINKEMPESLEDYIDYHKNSDKCLSITEVQLNEDTVSHLPAAELTNLMKIDYSDDITYKGLLLSTIIKSQKLLRYLDGRISDLQLQDMASWFRFVNFKTNSIVPDSINLDSLQDLFDLAPIDTVSETLMQIGGKFSVSTKPKKAPLDFGTLQTMLQEQLQPAVENVKFHTLDLKDSSSVFKYILYATHLILYTTDLTKAESYILQQFYNLILFCLPDDTITAANEIIQKVDETVTNNAFVEGSLRHENKDGYFKPSLMNIIKIVLNKVKLLLYNMRQTNEASFYFYHHVEKIFVSSFEAFVQTNNINRTNFEEATLQTNLIELIGFGEVDWTQEICET</sequence>
<reference evidence="9" key="1">
    <citation type="submission" date="2022-05" db="EMBL/GenBank/DDBJ databases">
        <authorList>
            <person name="Cao W."/>
            <person name="Jia N."/>
            <person name="Lam T.T.-Y."/>
            <person name="Ni X."/>
            <person name="Liu J."/>
        </authorList>
    </citation>
    <scope>NUCLEOTIDE SEQUENCE</scope>
    <source>
        <strain evidence="9">TIGMIC 1</strain>
    </source>
</reference>
<dbReference type="PROSITE" id="PS50525">
    <property type="entry name" value="RDRP_SSRNA_NEG_SEG"/>
    <property type="match status" value="1"/>
</dbReference>
<dbReference type="EMBL" id="ON746490">
    <property type="protein sequence ID" value="UYL95518.1"/>
    <property type="molecule type" value="Viral_cRNA"/>
</dbReference>
<dbReference type="Pfam" id="PF04196">
    <property type="entry name" value="Bunya_RdRp"/>
    <property type="match status" value="1"/>
</dbReference>
<keyword evidence="9" id="KW-0696">RNA-directed RNA polymerase</keyword>
<dbReference type="GO" id="GO:0039694">
    <property type="term" value="P:viral RNA genome replication"/>
    <property type="evidence" value="ECO:0007669"/>
    <property type="project" value="InterPro"/>
</dbReference>
<dbReference type="InterPro" id="IPR007322">
    <property type="entry name" value="RNA_pol_bunyavir"/>
</dbReference>
<keyword evidence="9" id="KW-0548">Nucleotidyltransferase</keyword>
<accession>A0A9E7V266</accession>
<evidence type="ECO:0000256" key="3">
    <source>
        <dbReference type="ARBA" id="ARBA00022679"/>
    </source>
</evidence>
<dbReference type="GO" id="GO:0006351">
    <property type="term" value="P:DNA-templated transcription"/>
    <property type="evidence" value="ECO:0007669"/>
    <property type="project" value="InterPro"/>
</dbReference>
<keyword evidence="7" id="KW-0175">Coiled coil</keyword>
<dbReference type="InterPro" id="IPR007099">
    <property type="entry name" value="RNA-dir_pol_NSvirus"/>
</dbReference>
<evidence type="ECO:0000256" key="6">
    <source>
        <dbReference type="ARBA" id="ARBA00031012"/>
    </source>
</evidence>
<protein>
    <recommendedName>
        <fullName evidence="2">RNA-directed RNA polymerase L</fullName>
        <ecNumber evidence="1">2.7.7.48</ecNumber>
    </recommendedName>
    <alternativeName>
        <fullName evidence="4">Large structural protein</fullName>
    </alternativeName>
    <alternativeName>
        <fullName evidence="6">Replicase</fullName>
    </alternativeName>
    <alternativeName>
        <fullName evidence="5">Transcriptase</fullName>
    </alternativeName>
</protein>
<proteinExistence type="predicted"/>
<organism evidence="9">
    <name type="scientific">Tonghua tick virus 1</name>
    <dbReference type="NCBI Taxonomy" id="2972292"/>
    <lineage>
        <taxon>Viruses</taxon>
        <taxon>Riboviria</taxon>
        <taxon>Orthornavirae</taxon>
        <taxon>Negarnaviricota</taxon>
        <taxon>Polyploviricotina</taxon>
        <taxon>Bunyaviricetes</taxon>
        <taxon>Elliovirales</taxon>
        <taxon>Peribunyaviridae</taxon>
    </lineage>
</organism>
<dbReference type="Pfam" id="PF21561">
    <property type="entry name" value="L_thumb_ring_vir"/>
    <property type="match status" value="1"/>
</dbReference>
<dbReference type="InterPro" id="IPR048547">
    <property type="entry name" value="L_thumb_ring_bunyavir"/>
</dbReference>
<feature type="coiled-coil region" evidence="7">
    <location>
        <begin position="2"/>
        <end position="29"/>
    </location>
</feature>
<feature type="domain" description="RdRp catalytic" evidence="8">
    <location>
        <begin position="1163"/>
        <end position="1365"/>
    </location>
</feature>
<evidence type="ECO:0000256" key="4">
    <source>
        <dbReference type="ARBA" id="ARBA00030285"/>
    </source>
</evidence>
<evidence type="ECO:0000256" key="5">
    <source>
        <dbReference type="ARBA" id="ARBA00030436"/>
    </source>
</evidence>
<dbReference type="EC" id="2.7.7.48" evidence="1"/>
<keyword evidence="3" id="KW-0808">Transferase</keyword>
<evidence type="ECO:0000256" key="2">
    <source>
        <dbReference type="ARBA" id="ARBA00018602"/>
    </source>
</evidence>
<evidence type="ECO:0000256" key="1">
    <source>
        <dbReference type="ARBA" id="ARBA00012494"/>
    </source>
</evidence>
<evidence type="ECO:0000256" key="7">
    <source>
        <dbReference type="SAM" id="Coils"/>
    </source>
</evidence>
<evidence type="ECO:0000259" key="8">
    <source>
        <dbReference type="PROSITE" id="PS50525"/>
    </source>
</evidence>
<dbReference type="Gene3D" id="3.40.91.60">
    <property type="match status" value="1"/>
</dbReference>